<dbReference type="InterPro" id="IPR021862">
    <property type="entry name" value="DUF3472"/>
</dbReference>
<evidence type="ECO:0000313" key="1">
    <source>
        <dbReference type="EMBL" id="EPB82604.1"/>
    </source>
</evidence>
<dbReference type="InParanoid" id="S2IZ88"/>
<dbReference type="EMBL" id="KE124106">
    <property type="protein sequence ID" value="EPB82604.1"/>
    <property type="molecule type" value="Genomic_DNA"/>
</dbReference>
<dbReference type="Pfam" id="PF11958">
    <property type="entry name" value="DUF3472"/>
    <property type="match status" value="1"/>
</dbReference>
<evidence type="ECO:0000313" key="2">
    <source>
        <dbReference type="Proteomes" id="UP000014254"/>
    </source>
</evidence>
<organism evidence="1 2">
    <name type="scientific">Mucor circinelloides f. circinelloides (strain 1006PhL)</name>
    <name type="common">Mucormycosis agent</name>
    <name type="synonym">Calyptromyces circinelloides</name>
    <dbReference type="NCBI Taxonomy" id="1220926"/>
    <lineage>
        <taxon>Eukaryota</taxon>
        <taxon>Fungi</taxon>
        <taxon>Fungi incertae sedis</taxon>
        <taxon>Mucoromycota</taxon>
        <taxon>Mucoromycotina</taxon>
        <taxon>Mucoromycetes</taxon>
        <taxon>Mucorales</taxon>
        <taxon>Mucorineae</taxon>
        <taxon>Mucoraceae</taxon>
        <taxon>Mucor</taxon>
    </lineage>
</organism>
<keyword evidence="2" id="KW-1185">Reference proteome</keyword>
<dbReference type="Proteomes" id="UP000014254">
    <property type="component" value="Unassembled WGS sequence"/>
</dbReference>
<accession>S2IZ88</accession>
<dbReference type="AlphaFoldDB" id="S2IZ88"/>
<dbReference type="VEuPathDB" id="FungiDB:HMPREF1544_10637"/>
<sequence>MLDSFWFASKDTVTADVDEARGDPTLSRYYSTDLGNNWELIATFFAEQQPFWLSGPFVFLENWTVDQTALKEGYYGNYSMTNTED</sequence>
<evidence type="ECO:0008006" key="3">
    <source>
        <dbReference type="Google" id="ProtNLM"/>
    </source>
</evidence>
<name>S2IZ88_MUCC1</name>
<dbReference type="OrthoDB" id="10268522at2759"/>
<protein>
    <recommendedName>
        <fullName evidence="3">Sortilin N-terminal domain-containing protein</fullName>
    </recommendedName>
</protein>
<gene>
    <name evidence="1" type="ORF">HMPREF1544_10637</name>
</gene>
<proteinExistence type="predicted"/>
<reference evidence="2" key="1">
    <citation type="submission" date="2013-05" db="EMBL/GenBank/DDBJ databases">
        <title>The Genome sequence of Mucor circinelloides f. circinelloides 1006PhL.</title>
        <authorList>
            <consortium name="The Broad Institute Genomics Platform"/>
            <person name="Cuomo C."/>
            <person name="Earl A."/>
            <person name="Findley K."/>
            <person name="Lee S.C."/>
            <person name="Walker B."/>
            <person name="Young S."/>
            <person name="Zeng Q."/>
            <person name="Gargeya S."/>
            <person name="Fitzgerald M."/>
            <person name="Haas B."/>
            <person name="Abouelleil A."/>
            <person name="Allen A.W."/>
            <person name="Alvarado L."/>
            <person name="Arachchi H.M."/>
            <person name="Berlin A.M."/>
            <person name="Chapman S.B."/>
            <person name="Gainer-Dewar J."/>
            <person name="Goldberg J."/>
            <person name="Griggs A."/>
            <person name="Gujja S."/>
            <person name="Hansen M."/>
            <person name="Howarth C."/>
            <person name="Imamovic A."/>
            <person name="Ireland A."/>
            <person name="Larimer J."/>
            <person name="McCowan C."/>
            <person name="Murphy C."/>
            <person name="Pearson M."/>
            <person name="Poon T.W."/>
            <person name="Priest M."/>
            <person name="Roberts A."/>
            <person name="Saif S."/>
            <person name="Shea T."/>
            <person name="Sisk P."/>
            <person name="Sykes S."/>
            <person name="Wortman J."/>
            <person name="Nusbaum C."/>
            <person name="Birren B."/>
        </authorList>
    </citation>
    <scope>NUCLEOTIDE SEQUENCE [LARGE SCALE GENOMIC DNA]</scope>
    <source>
        <strain evidence="2">1006PhL</strain>
    </source>
</reference>